<reference evidence="1 2" key="1">
    <citation type="submission" date="2018-03" db="EMBL/GenBank/DDBJ databases">
        <title>The draft genome of Mesorhizobium soli JCM 19897.</title>
        <authorList>
            <person name="Li L."/>
            <person name="Liu L."/>
            <person name="Liang L."/>
            <person name="Wang T."/>
            <person name="Zhang X."/>
        </authorList>
    </citation>
    <scope>NUCLEOTIDE SEQUENCE [LARGE SCALE GENOMIC DNA]</scope>
    <source>
        <strain evidence="1 2">JCM 19897</strain>
    </source>
</reference>
<protein>
    <submittedName>
        <fullName evidence="1">Uncharacterized protein</fullName>
    </submittedName>
</protein>
<proteinExistence type="predicted"/>
<name>A0A2P7S1F8_9HYPH</name>
<accession>A0A2P7S1F8</accession>
<organism evidence="1 2">
    <name type="scientific">Pseudaminobacter soli</name>
    <name type="common">ex Li et al. 2025</name>
    <dbReference type="NCBI Taxonomy" id="1295366"/>
    <lineage>
        <taxon>Bacteria</taxon>
        <taxon>Pseudomonadati</taxon>
        <taxon>Pseudomonadota</taxon>
        <taxon>Alphaproteobacteria</taxon>
        <taxon>Hyphomicrobiales</taxon>
        <taxon>Phyllobacteriaceae</taxon>
        <taxon>Pseudaminobacter</taxon>
    </lineage>
</organism>
<evidence type="ECO:0000313" key="2">
    <source>
        <dbReference type="Proteomes" id="UP000240653"/>
    </source>
</evidence>
<dbReference type="AlphaFoldDB" id="A0A2P7S1F8"/>
<sequence length="128" mass="14099">MSGEDHFRIRPGRIRSTSAQRARPFIAQAFAAAQKAGARISRSGRVSSGNRSVWGRERTGNFNAGFSEADLQPPARRTVELRICHRDASNAVSGCWIERSIFSDDAAMPQGGNLSLPPRLRDDLFGVW</sequence>
<keyword evidence="2" id="KW-1185">Reference proteome</keyword>
<dbReference type="Proteomes" id="UP000240653">
    <property type="component" value="Unassembled WGS sequence"/>
</dbReference>
<gene>
    <name evidence="1" type="ORF">C7I85_25175</name>
</gene>
<evidence type="ECO:0000313" key="1">
    <source>
        <dbReference type="EMBL" id="PSJ56263.1"/>
    </source>
</evidence>
<comment type="caution">
    <text evidence="1">The sequence shown here is derived from an EMBL/GenBank/DDBJ whole genome shotgun (WGS) entry which is preliminary data.</text>
</comment>
<dbReference type="EMBL" id="PXYL01000019">
    <property type="protein sequence ID" value="PSJ56263.1"/>
    <property type="molecule type" value="Genomic_DNA"/>
</dbReference>